<sequence>IFGHHSFSDTHAALLPNSKLSFDYHKKKLNIAGHPNSGSHANAVPAKMRHFLQYFKTKMSFDYQSKHSTALKLFLTIHDLQAAAKPRGGRCGTSRETEERLHKAYESVNNGKLSLRQASEVFWS</sequence>
<name>A0A1X7U9T8_AMPQE</name>
<evidence type="ECO:0000313" key="1">
    <source>
        <dbReference type="EnsemblMetazoa" id="Aqu2.1.24226_001"/>
    </source>
</evidence>
<protein>
    <submittedName>
        <fullName evidence="1">Uncharacterized protein</fullName>
    </submittedName>
</protein>
<reference evidence="1" key="1">
    <citation type="submission" date="2017-05" db="UniProtKB">
        <authorList>
            <consortium name="EnsemblMetazoa"/>
        </authorList>
    </citation>
    <scope>IDENTIFICATION</scope>
</reference>
<dbReference type="EnsemblMetazoa" id="Aqu2.1.24226_001">
    <property type="protein sequence ID" value="Aqu2.1.24226_001"/>
    <property type="gene ID" value="Aqu2.1.24226"/>
</dbReference>
<dbReference type="InParanoid" id="A0A1X7U9T8"/>
<organism evidence="1">
    <name type="scientific">Amphimedon queenslandica</name>
    <name type="common">Sponge</name>
    <dbReference type="NCBI Taxonomy" id="400682"/>
    <lineage>
        <taxon>Eukaryota</taxon>
        <taxon>Metazoa</taxon>
        <taxon>Porifera</taxon>
        <taxon>Demospongiae</taxon>
        <taxon>Heteroscleromorpha</taxon>
        <taxon>Haplosclerida</taxon>
        <taxon>Niphatidae</taxon>
        <taxon>Amphimedon</taxon>
    </lineage>
</organism>
<proteinExistence type="predicted"/>
<dbReference type="AlphaFoldDB" id="A0A1X7U9T8"/>
<accession>A0A1X7U9T8</accession>